<dbReference type="PANTHER" id="PTHR35370">
    <property type="entry name" value="CYTOPLASMIC PROTEIN-RELATED-RELATED"/>
    <property type="match status" value="1"/>
</dbReference>
<evidence type="ECO:0008006" key="3">
    <source>
        <dbReference type="Google" id="ProtNLM"/>
    </source>
</evidence>
<sequence length="604" mass="67602">MENDDRILRYYEAEMQYLRESGEAFARVHPDRARALGADRAGEGDPYVERLWEGFAFLSGRLQQKLDDERPELMQALVGLLWPHYLRTVPSLSIVEWLPSQGTLRKTEVVAAGVPVRSTPIAIAPSSHEGTGVPTTVQCLYRTTQAVTLQPLSLVSAGPAVRDDGRSVLRFGFELNASAQRDGIDLSRLSLYLNAELPTAFAMHLALTRHVESITWRIPEVRDGQASRLPGVTIEPAGFTADEALWPRVEGASSGFQLLLEYFSFREKFLFVNLCGLDVSRLPANSTRFELEVVLTQAYPSDQRFSAANVRLFCSPVVNLFELDAEPIVTHHHEAEYRVIPMAHQCGHVETWSVDSVTSFDHQTGERQAYVPFATFEHRGGALRYEAPQRYFHTRVRPGRAGRHETWITLGGHAWEDLAALPEESVSLRVTGTNAMLTPKNLRETRLAELMQEVSGVAAVRNLVAPTAALYPPIGDRFEWRSLSHLAPNFLSLMDAEVLRGALALYDWTDEALNRRRLGGILQVRQEGIEEVRGGSVERGVRIEVTLDARAFSGEGDLMLFGELLHRFFALHAELNLFTRLAIVSLPTQTRIEWPRSKAQSAQS</sequence>
<dbReference type="EMBL" id="CP012606">
    <property type="protein sequence ID" value="ANH76900.1"/>
    <property type="molecule type" value="Genomic_DNA"/>
</dbReference>
<dbReference type="NCBIfam" id="TIGR03359">
    <property type="entry name" value="VI_chp_6"/>
    <property type="match status" value="1"/>
</dbReference>
<dbReference type="AlphaFoldDB" id="A0AAC9BPP4"/>
<evidence type="ECO:0000313" key="1">
    <source>
        <dbReference type="EMBL" id="ANH76900.1"/>
    </source>
</evidence>
<protein>
    <recommendedName>
        <fullName evidence="3">Type VI secretion protein ImpG</fullName>
    </recommendedName>
</protein>
<dbReference type="Pfam" id="PF05947">
    <property type="entry name" value="T6SS_TssF"/>
    <property type="match status" value="1"/>
</dbReference>
<gene>
    <name evidence="1" type="ORF">ACS15_4762</name>
</gene>
<dbReference type="Proteomes" id="UP000077927">
    <property type="component" value="Chromosome 2"/>
</dbReference>
<evidence type="ECO:0000313" key="2">
    <source>
        <dbReference type="Proteomes" id="UP000077927"/>
    </source>
</evidence>
<dbReference type="RefSeq" id="WP_021193813.1">
    <property type="nucleotide sequence ID" value="NZ_CP012606.1"/>
</dbReference>
<organism evidence="1 2">
    <name type="scientific">Ralstonia insidiosa</name>
    <dbReference type="NCBI Taxonomy" id="190721"/>
    <lineage>
        <taxon>Bacteria</taxon>
        <taxon>Pseudomonadati</taxon>
        <taxon>Pseudomonadota</taxon>
        <taxon>Betaproteobacteria</taxon>
        <taxon>Burkholderiales</taxon>
        <taxon>Burkholderiaceae</taxon>
        <taxon>Ralstonia</taxon>
    </lineage>
</organism>
<dbReference type="KEGG" id="rin:ACS15_4762"/>
<dbReference type="PIRSF" id="PIRSF028304">
    <property type="entry name" value="UCP028304"/>
    <property type="match status" value="1"/>
</dbReference>
<name>A0AAC9BPP4_9RALS</name>
<dbReference type="PANTHER" id="PTHR35370:SF4">
    <property type="entry name" value="TYPE VI SECRETION SYSTEM BASEPLATE SUBUNIT TSSF"/>
    <property type="match status" value="1"/>
</dbReference>
<reference evidence="1 2" key="1">
    <citation type="submission" date="2015-09" db="EMBL/GenBank/DDBJ databases">
        <authorList>
            <person name="Xu Y."/>
            <person name="Nagy A."/>
            <person name="Liu N.T."/>
            <person name="Nou X."/>
        </authorList>
    </citation>
    <scope>NUCLEOTIDE SEQUENCE [LARGE SCALE GENOMIC DNA]</scope>
    <source>
        <strain evidence="1 2">FC1138</strain>
    </source>
</reference>
<accession>A0AAC9BPP4</accession>
<proteinExistence type="predicted"/>
<dbReference type="InterPro" id="IPR010272">
    <property type="entry name" value="T6SS_TssF"/>
</dbReference>